<evidence type="ECO:0000256" key="2">
    <source>
        <dbReference type="ARBA" id="ARBA00005046"/>
    </source>
</evidence>
<comment type="function">
    <text evidence="1">May be involved in the biosynthesis of molybdopterin.</text>
</comment>
<dbReference type="NCBIfam" id="TIGR00177">
    <property type="entry name" value="molyb_syn"/>
    <property type="match status" value="1"/>
</dbReference>
<dbReference type="InterPro" id="IPR001453">
    <property type="entry name" value="MoaB/Mog_dom"/>
</dbReference>
<dbReference type="PANTHER" id="PTHR43764">
    <property type="entry name" value="MOLYBDENUM COFACTOR BIOSYNTHESIS"/>
    <property type="match status" value="1"/>
</dbReference>
<dbReference type="GO" id="GO:0061598">
    <property type="term" value="F:molybdopterin adenylyltransferase activity"/>
    <property type="evidence" value="ECO:0007669"/>
    <property type="project" value="UniProtKB-EC"/>
</dbReference>
<dbReference type="SUPFAM" id="SSF53218">
    <property type="entry name" value="Molybdenum cofactor biosynthesis proteins"/>
    <property type="match status" value="1"/>
</dbReference>
<dbReference type="PANTHER" id="PTHR43764:SF1">
    <property type="entry name" value="MOLYBDOPTERIN MOLYBDOTRANSFERASE"/>
    <property type="match status" value="1"/>
</dbReference>
<dbReference type="EC" id="2.7.7.75" evidence="5"/>
<comment type="caution">
    <text evidence="5">The sequence shown here is derived from an EMBL/GenBank/DDBJ whole genome shotgun (WGS) entry which is preliminary data.</text>
</comment>
<dbReference type="CDD" id="cd00886">
    <property type="entry name" value="MogA_MoaB"/>
    <property type="match status" value="1"/>
</dbReference>
<evidence type="ECO:0000256" key="1">
    <source>
        <dbReference type="ARBA" id="ARBA00003487"/>
    </source>
</evidence>
<dbReference type="InterPro" id="IPR008284">
    <property type="entry name" value="MoCF_biosynth_CS"/>
</dbReference>
<gene>
    <name evidence="5" type="primary">mog</name>
    <name evidence="5" type="ORF">MOST_13110</name>
</gene>
<name>A0A9X7P6F8_9FIRM</name>
<proteinExistence type="predicted"/>
<organism evidence="5 6">
    <name type="scientific">Neomoorella stamsii</name>
    <dbReference type="NCBI Taxonomy" id="1266720"/>
    <lineage>
        <taxon>Bacteria</taxon>
        <taxon>Bacillati</taxon>
        <taxon>Bacillota</taxon>
        <taxon>Clostridia</taxon>
        <taxon>Neomoorellales</taxon>
        <taxon>Neomoorellaceae</taxon>
        <taxon>Neomoorella</taxon>
    </lineage>
</organism>
<dbReference type="SMART" id="SM00852">
    <property type="entry name" value="MoCF_biosynth"/>
    <property type="match status" value="1"/>
</dbReference>
<sequence length="177" mass="18527">MLVKDTGIANEAPVPAFRIAILTASDKGSRGEREDKSAAVIREMVAGFGEVVAYEVVPDERRLLAAKLREFCDVVGADLVLTTGGTGFSPRDVTPEATRDVIEKEVPGLPEAMRSASLKLTSQAMLSRAIAGIRGKTLIVNLPGSPKGVRENLAAILPALPHGLAILKGEAGECGQA</sequence>
<dbReference type="InterPro" id="IPR051920">
    <property type="entry name" value="MPT_Adenylyltrnsfr/MoaC-Rel"/>
</dbReference>
<evidence type="ECO:0000256" key="3">
    <source>
        <dbReference type="ARBA" id="ARBA00023150"/>
    </source>
</evidence>
<comment type="pathway">
    <text evidence="2">Cofactor biosynthesis; molybdopterin biosynthesis.</text>
</comment>
<keyword evidence="3" id="KW-0501">Molybdenum cofactor biosynthesis</keyword>
<dbReference type="Pfam" id="PF00994">
    <property type="entry name" value="MoCF_biosynth"/>
    <property type="match status" value="1"/>
</dbReference>
<reference evidence="5 6" key="1">
    <citation type="submission" date="2018-03" db="EMBL/GenBank/DDBJ databases">
        <title>Genome sequence of Moorella stamsii DSM 26217.</title>
        <authorList>
            <person name="Poehlein A."/>
            <person name="Daniel R."/>
        </authorList>
    </citation>
    <scope>NUCLEOTIDE SEQUENCE [LARGE SCALE GENOMIC DNA]</scope>
    <source>
        <strain evidence="6">DSM 26217</strain>
    </source>
</reference>
<evidence type="ECO:0000313" key="6">
    <source>
        <dbReference type="Proteomes" id="UP000239430"/>
    </source>
</evidence>
<protein>
    <submittedName>
        <fullName evidence="5">Molybdopterin adenylyltransferase</fullName>
        <ecNumber evidence="5">2.7.7.75</ecNumber>
    </submittedName>
</protein>
<dbReference type="EMBL" id="PVXL01000040">
    <property type="protein sequence ID" value="PRR73463.1"/>
    <property type="molecule type" value="Genomic_DNA"/>
</dbReference>
<evidence type="ECO:0000313" key="5">
    <source>
        <dbReference type="EMBL" id="PRR73463.1"/>
    </source>
</evidence>
<accession>A0A9X7P6F8</accession>
<keyword evidence="5" id="KW-0808">Transferase</keyword>
<dbReference type="GO" id="GO:0006777">
    <property type="term" value="P:Mo-molybdopterin cofactor biosynthetic process"/>
    <property type="evidence" value="ECO:0007669"/>
    <property type="project" value="UniProtKB-KW"/>
</dbReference>
<dbReference type="Gene3D" id="3.40.980.10">
    <property type="entry name" value="MoaB/Mog-like domain"/>
    <property type="match status" value="1"/>
</dbReference>
<dbReference type="RefSeq" id="WP_054938093.1">
    <property type="nucleotide sequence ID" value="NZ_PVXL01000040.1"/>
</dbReference>
<dbReference type="InterPro" id="IPR036425">
    <property type="entry name" value="MoaB/Mog-like_dom_sf"/>
</dbReference>
<dbReference type="AlphaFoldDB" id="A0A9X7P6F8"/>
<feature type="domain" description="MoaB/Mog" evidence="4">
    <location>
        <begin position="20"/>
        <end position="163"/>
    </location>
</feature>
<dbReference type="Proteomes" id="UP000239430">
    <property type="component" value="Unassembled WGS sequence"/>
</dbReference>
<keyword evidence="6" id="KW-1185">Reference proteome</keyword>
<evidence type="ECO:0000259" key="4">
    <source>
        <dbReference type="SMART" id="SM00852"/>
    </source>
</evidence>
<keyword evidence="5" id="KW-0548">Nucleotidyltransferase</keyword>
<dbReference type="PROSITE" id="PS01078">
    <property type="entry name" value="MOCF_BIOSYNTHESIS_1"/>
    <property type="match status" value="1"/>
</dbReference>